<organism evidence="2 3">
    <name type="scientific">Neocallimastix californiae</name>
    <dbReference type="NCBI Taxonomy" id="1754190"/>
    <lineage>
        <taxon>Eukaryota</taxon>
        <taxon>Fungi</taxon>
        <taxon>Fungi incertae sedis</taxon>
        <taxon>Chytridiomycota</taxon>
        <taxon>Chytridiomycota incertae sedis</taxon>
        <taxon>Neocallimastigomycetes</taxon>
        <taxon>Neocallimastigales</taxon>
        <taxon>Neocallimastigaceae</taxon>
        <taxon>Neocallimastix</taxon>
    </lineage>
</organism>
<comment type="caution">
    <text evidence="2">The sequence shown here is derived from an EMBL/GenBank/DDBJ whole genome shotgun (WGS) entry which is preliminary data.</text>
</comment>
<reference evidence="2 3" key="1">
    <citation type="submission" date="2016-08" db="EMBL/GenBank/DDBJ databases">
        <title>A Parts List for Fungal Cellulosomes Revealed by Comparative Genomics.</title>
        <authorList>
            <consortium name="DOE Joint Genome Institute"/>
            <person name="Haitjema C.H."/>
            <person name="Gilmore S.P."/>
            <person name="Henske J.K."/>
            <person name="Solomon K.V."/>
            <person name="De Groot R."/>
            <person name="Kuo A."/>
            <person name="Mondo S.J."/>
            <person name="Salamov A.A."/>
            <person name="Labutti K."/>
            <person name="Zhao Z."/>
            <person name="Chiniquy J."/>
            <person name="Barry K."/>
            <person name="Brewer H.M."/>
            <person name="Purvine S.O."/>
            <person name="Wright A.T."/>
            <person name="Boxma B."/>
            <person name="Van Alen T."/>
            <person name="Hackstein J.H."/>
            <person name="Baker S.E."/>
            <person name="Grigoriev I.V."/>
            <person name="O'Malley M.A."/>
        </authorList>
    </citation>
    <scope>NUCLEOTIDE SEQUENCE [LARGE SCALE GENOMIC DNA]</scope>
    <source>
        <strain evidence="2 3">G1</strain>
    </source>
</reference>
<feature type="transmembrane region" description="Helical" evidence="1">
    <location>
        <begin position="26"/>
        <end position="53"/>
    </location>
</feature>
<feature type="transmembrane region" description="Helical" evidence="1">
    <location>
        <begin position="65"/>
        <end position="85"/>
    </location>
</feature>
<sequence length="206" mass="23935">MANTKSGFKRRFPRVGKCCCCCEPKVSVLVCTIIFIIWLGLGIFISGISLGIIGEYKSTTVNIMSKVSTVIDICGLISLILLLIGIEKRNTTFLNQFKIVFLIYVISQLFGYTYRIYLYNTDEFIEESIKTMKETYNKYTTSILFDMPDEYFRSTLKRSINYYIVEAIIIFALIVYYYLSTCSYIEDVEESLNEENDTRKLENNEY</sequence>
<dbReference type="OrthoDB" id="2181050at2759"/>
<accession>A0A1Y2FTG9</accession>
<keyword evidence="1" id="KW-1133">Transmembrane helix</keyword>
<keyword evidence="1" id="KW-0472">Membrane</keyword>
<evidence type="ECO:0000313" key="3">
    <source>
        <dbReference type="Proteomes" id="UP000193920"/>
    </source>
</evidence>
<evidence type="ECO:0000313" key="2">
    <source>
        <dbReference type="EMBL" id="ORY87310.1"/>
    </source>
</evidence>
<gene>
    <name evidence="2" type="ORF">LY90DRAFT_498580</name>
</gene>
<dbReference type="AlphaFoldDB" id="A0A1Y2FTG9"/>
<keyword evidence="3" id="KW-1185">Reference proteome</keyword>
<dbReference type="EMBL" id="MCOG01000001">
    <property type="protein sequence ID" value="ORY87310.1"/>
    <property type="molecule type" value="Genomic_DNA"/>
</dbReference>
<proteinExistence type="predicted"/>
<name>A0A1Y2FTG9_9FUNG</name>
<feature type="transmembrane region" description="Helical" evidence="1">
    <location>
        <begin position="160"/>
        <end position="179"/>
    </location>
</feature>
<evidence type="ECO:0000256" key="1">
    <source>
        <dbReference type="SAM" id="Phobius"/>
    </source>
</evidence>
<keyword evidence="1" id="KW-0812">Transmembrane</keyword>
<feature type="transmembrane region" description="Helical" evidence="1">
    <location>
        <begin position="97"/>
        <end position="117"/>
    </location>
</feature>
<protein>
    <submittedName>
        <fullName evidence="2">Uncharacterized protein</fullName>
    </submittedName>
</protein>
<dbReference type="Proteomes" id="UP000193920">
    <property type="component" value="Unassembled WGS sequence"/>
</dbReference>